<feature type="chain" id="PRO_5040807590" evidence="2">
    <location>
        <begin position="22"/>
        <end position="319"/>
    </location>
</feature>
<evidence type="ECO:0000313" key="4">
    <source>
        <dbReference type="Proteomes" id="UP001165080"/>
    </source>
</evidence>
<feature type="compositionally biased region" description="Acidic residues" evidence="1">
    <location>
        <begin position="284"/>
        <end position="293"/>
    </location>
</feature>
<feature type="compositionally biased region" description="Acidic residues" evidence="1">
    <location>
        <begin position="300"/>
        <end position="319"/>
    </location>
</feature>
<name>A0A9W6BY83_9CHLO</name>
<feature type="signal peptide" evidence="2">
    <location>
        <begin position="1"/>
        <end position="21"/>
    </location>
</feature>
<feature type="compositionally biased region" description="Acidic residues" evidence="1">
    <location>
        <begin position="233"/>
        <end position="269"/>
    </location>
</feature>
<reference evidence="3 4" key="1">
    <citation type="journal article" date="2023" name="Commun. Biol.">
        <title>Reorganization of the ancestral sex-determining regions during the evolution of trioecy in Pleodorina starrii.</title>
        <authorList>
            <person name="Takahashi K."/>
            <person name="Suzuki S."/>
            <person name="Kawai-Toyooka H."/>
            <person name="Yamamoto K."/>
            <person name="Hamaji T."/>
            <person name="Ootsuki R."/>
            <person name="Yamaguchi H."/>
            <person name="Kawachi M."/>
            <person name="Higashiyama T."/>
            <person name="Nozaki H."/>
        </authorList>
    </citation>
    <scope>NUCLEOTIDE SEQUENCE [LARGE SCALE GENOMIC DNA]</scope>
    <source>
        <strain evidence="3 4">NIES-4479</strain>
    </source>
</reference>
<dbReference type="AlphaFoldDB" id="A0A9W6BY83"/>
<organism evidence="3 4">
    <name type="scientific">Pleodorina starrii</name>
    <dbReference type="NCBI Taxonomy" id="330485"/>
    <lineage>
        <taxon>Eukaryota</taxon>
        <taxon>Viridiplantae</taxon>
        <taxon>Chlorophyta</taxon>
        <taxon>core chlorophytes</taxon>
        <taxon>Chlorophyceae</taxon>
        <taxon>CS clade</taxon>
        <taxon>Chlamydomonadales</taxon>
        <taxon>Volvocaceae</taxon>
        <taxon>Pleodorina</taxon>
    </lineage>
</organism>
<sequence>MPKRAAAAAFLASLMAPKASAGYKSNKRAKTSSMAAMMMSQMPSLKASLPSSVSRANETTGWRRRTLRLVDLCMKLDAEHVLCKAMRRWPVAALLEATEGWTADMFALVARDWRLKKVARLLEAKGRSFTVECCAEWEPEYLQLLLPEVDLTTARHVLAELYFKSDDKHLSPWECRSIVEQFGTKSQRKLLRKFSDRDVARVLRASPGDESSDDDSEEDEDEDNSMDGFIVDGGDDGECVDGEEADEDEDDEQEEEDEQEDDEDEDEDGAAAMQLDLGAREAQCEDSSEDGEEREAVSGECDDSSDDDDAEESSDDDDE</sequence>
<proteinExistence type="predicted"/>
<feature type="region of interest" description="Disordered" evidence="1">
    <location>
        <begin position="202"/>
        <end position="319"/>
    </location>
</feature>
<comment type="caution">
    <text evidence="3">The sequence shown here is derived from an EMBL/GenBank/DDBJ whole genome shotgun (WGS) entry which is preliminary data.</text>
</comment>
<keyword evidence="4" id="KW-1185">Reference proteome</keyword>
<evidence type="ECO:0000313" key="3">
    <source>
        <dbReference type="EMBL" id="GLC60761.1"/>
    </source>
</evidence>
<evidence type="ECO:0000256" key="2">
    <source>
        <dbReference type="SAM" id="SignalP"/>
    </source>
</evidence>
<dbReference type="EMBL" id="BRXU01000038">
    <property type="protein sequence ID" value="GLC60761.1"/>
    <property type="molecule type" value="Genomic_DNA"/>
</dbReference>
<accession>A0A9W6BY83</accession>
<dbReference type="Proteomes" id="UP001165080">
    <property type="component" value="Unassembled WGS sequence"/>
</dbReference>
<gene>
    <name evidence="3" type="primary">PLEST007886</name>
    <name evidence="3" type="ORF">PLESTB_001667800</name>
</gene>
<evidence type="ECO:0000256" key="1">
    <source>
        <dbReference type="SAM" id="MobiDB-lite"/>
    </source>
</evidence>
<keyword evidence="2" id="KW-0732">Signal</keyword>
<protein>
    <submittedName>
        <fullName evidence="3">Uncharacterized protein</fullName>
    </submittedName>
</protein>
<dbReference type="OrthoDB" id="543460at2759"/>
<feature type="compositionally biased region" description="Acidic residues" evidence="1">
    <location>
        <begin position="210"/>
        <end position="225"/>
    </location>
</feature>